<accession>A0A7J7N4D6</accession>
<evidence type="ECO:0000256" key="2">
    <source>
        <dbReference type="ARBA" id="ARBA00022801"/>
    </source>
</evidence>
<keyword evidence="3" id="KW-0443">Lipid metabolism</keyword>
<keyword evidence="4" id="KW-1133">Transmembrane helix</keyword>
<evidence type="ECO:0000313" key="5">
    <source>
        <dbReference type="EMBL" id="KAF6161890.1"/>
    </source>
</evidence>
<comment type="similarity">
    <text evidence="1">Belongs to the 'GDSL' lipolytic enzyme family.</text>
</comment>
<dbReference type="GO" id="GO:0016042">
    <property type="term" value="P:lipid catabolic process"/>
    <property type="evidence" value="ECO:0007669"/>
    <property type="project" value="UniProtKB-KW"/>
</dbReference>
<dbReference type="Pfam" id="PF00657">
    <property type="entry name" value="Lipase_GDSL"/>
    <property type="match status" value="1"/>
</dbReference>
<name>A0A7J7N4D6_9MAGN</name>
<keyword evidence="2" id="KW-0378">Hydrolase</keyword>
<feature type="transmembrane region" description="Helical" evidence="4">
    <location>
        <begin position="21"/>
        <end position="44"/>
    </location>
</feature>
<dbReference type="Proteomes" id="UP000541444">
    <property type="component" value="Unassembled WGS sequence"/>
</dbReference>
<keyword evidence="6" id="KW-1185">Reference proteome</keyword>
<dbReference type="Gene3D" id="3.40.50.1110">
    <property type="entry name" value="SGNH hydrolase"/>
    <property type="match status" value="1"/>
</dbReference>
<keyword evidence="3" id="KW-0442">Lipid degradation</keyword>
<dbReference type="InterPro" id="IPR036514">
    <property type="entry name" value="SGNH_hydro_sf"/>
</dbReference>
<comment type="caution">
    <text evidence="5">The sequence shown here is derived from an EMBL/GenBank/DDBJ whole genome shotgun (WGS) entry which is preliminary data.</text>
</comment>
<organism evidence="5 6">
    <name type="scientific">Kingdonia uniflora</name>
    <dbReference type="NCBI Taxonomy" id="39325"/>
    <lineage>
        <taxon>Eukaryota</taxon>
        <taxon>Viridiplantae</taxon>
        <taxon>Streptophyta</taxon>
        <taxon>Embryophyta</taxon>
        <taxon>Tracheophyta</taxon>
        <taxon>Spermatophyta</taxon>
        <taxon>Magnoliopsida</taxon>
        <taxon>Ranunculales</taxon>
        <taxon>Circaeasteraceae</taxon>
        <taxon>Kingdonia</taxon>
    </lineage>
</organism>
<keyword evidence="4" id="KW-0812">Transmembrane</keyword>
<gene>
    <name evidence="5" type="ORF">GIB67_039609</name>
</gene>
<dbReference type="InterPro" id="IPR001087">
    <property type="entry name" value="GDSL"/>
</dbReference>
<evidence type="ECO:0000256" key="1">
    <source>
        <dbReference type="ARBA" id="ARBA00008668"/>
    </source>
</evidence>
<keyword evidence="4" id="KW-0472">Membrane</keyword>
<dbReference type="EMBL" id="JACGCM010001076">
    <property type="protein sequence ID" value="KAF6161890.1"/>
    <property type="molecule type" value="Genomic_DNA"/>
</dbReference>
<evidence type="ECO:0000256" key="4">
    <source>
        <dbReference type="SAM" id="Phobius"/>
    </source>
</evidence>
<protein>
    <submittedName>
        <fullName evidence="5">Uncharacterized protein</fullName>
    </submittedName>
</protein>
<evidence type="ECO:0000313" key="6">
    <source>
        <dbReference type="Proteomes" id="UP000541444"/>
    </source>
</evidence>
<sequence>MDTIVCCKCWGNRFDLGFLDFVVFLMFNWCVVVISVAIGVVNLYNANVRKVKVMGLAPIGCTPHYLWQYQSKNGECVKEINHMINEFNFAMRYMVQELNQELAHANFIFYDAFEASMEIMKSLQNYGYEVTTDACCEMGPYHGWVIRISPDLACLNASNDLWWDQFRPTDAMNSILADNV</sequence>
<dbReference type="AlphaFoldDB" id="A0A7J7N4D6"/>
<dbReference type="InterPro" id="IPR051058">
    <property type="entry name" value="GDSL_Est/Lipase"/>
</dbReference>
<proteinExistence type="inferred from homology"/>
<dbReference type="OrthoDB" id="1725343at2759"/>
<dbReference type="GO" id="GO:0016788">
    <property type="term" value="F:hydrolase activity, acting on ester bonds"/>
    <property type="evidence" value="ECO:0007669"/>
    <property type="project" value="InterPro"/>
</dbReference>
<reference evidence="5 6" key="1">
    <citation type="journal article" date="2020" name="IScience">
        <title>Genome Sequencing of the Endangered Kingdonia uniflora (Circaeasteraceae, Ranunculales) Reveals Potential Mechanisms of Evolutionary Specialization.</title>
        <authorList>
            <person name="Sun Y."/>
            <person name="Deng T."/>
            <person name="Zhang A."/>
            <person name="Moore M.J."/>
            <person name="Landis J.B."/>
            <person name="Lin N."/>
            <person name="Zhang H."/>
            <person name="Zhang X."/>
            <person name="Huang J."/>
            <person name="Zhang X."/>
            <person name="Sun H."/>
            <person name="Wang H."/>
        </authorList>
    </citation>
    <scope>NUCLEOTIDE SEQUENCE [LARGE SCALE GENOMIC DNA]</scope>
    <source>
        <strain evidence="5">TB1705</strain>
        <tissue evidence="5">Leaf</tissue>
    </source>
</reference>
<dbReference type="PANTHER" id="PTHR45648">
    <property type="entry name" value="GDSL LIPASE/ACYLHYDROLASE FAMILY PROTEIN (AFU_ORTHOLOGUE AFUA_4G14700)"/>
    <property type="match status" value="1"/>
</dbReference>
<dbReference type="PANTHER" id="PTHR45648:SF13">
    <property type="entry name" value="OS02G0290900 PROTEIN"/>
    <property type="match status" value="1"/>
</dbReference>
<evidence type="ECO:0000256" key="3">
    <source>
        <dbReference type="ARBA" id="ARBA00022963"/>
    </source>
</evidence>